<dbReference type="InterPro" id="IPR010982">
    <property type="entry name" value="Lambda_DNA-bd_dom_sf"/>
</dbReference>
<name>A0A8S5QZW0_9CAUD</name>
<protein>
    <submittedName>
        <fullName evidence="2">Putative HTH-type transcriptional regulator</fullName>
    </submittedName>
</protein>
<evidence type="ECO:0000259" key="1">
    <source>
        <dbReference type="Pfam" id="PF12728"/>
    </source>
</evidence>
<dbReference type="Gene3D" id="1.10.260.40">
    <property type="entry name" value="lambda repressor-like DNA-binding domains"/>
    <property type="match status" value="1"/>
</dbReference>
<dbReference type="InterPro" id="IPR009061">
    <property type="entry name" value="DNA-bd_dom_put_sf"/>
</dbReference>
<dbReference type="InterPro" id="IPR041657">
    <property type="entry name" value="HTH_17"/>
</dbReference>
<sequence length="79" mass="8854">MTNLNTHDKKLSGVALALCAIGGPERNRVSKLARLMGVKRQTVYHWCKLGEIPASRVKQASTLLRLPPHLLNNMFSSWE</sequence>
<feature type="domain" description="Helix-turn-helix" evidence="1">
    <location>
        <begin position="29"/>
        <end position="57"/>
    </location>
</feature>
<evidence type="ECO:0000313" key="2">
    <source>
        <dbReference type="EMBL" id="DAE24791.1"/>
    </source>
</evidence>
<reference evidence="2" key="1">
    <citation type="journal article" date="2021" name="Proc. Natl. Acad. Sci. U.S.A.">
        <title>A Catalog of Tens of Thousands of Viruses from Human Metagenomes Reveals Hidden Associations with Chronic Diseases.</title>
        <authorList>
            <person name="Tisza M.J."/>
            <person name="Buck C.B."/>
        </authorList>
    </citation>
    <scope>NUCLEOTIDE SEQUENCE</scope>
    <source>
        <strain evidence="2">CteBs22</strain>
    </source>
</reference>
<proteinExistence type="predicted"/>
<organism evidence="2">
    <name type="scientific">Myoviridae sp. cteBs22</name>
    <dbReference type="NCBI Taxonomy" id="2826675"/>
    <lineage>
        <taxon>Viruses</taxon>
        <taxon>Duplodnaviria</taxon>
        <taxon>Heunggongvirae</taxon>
        <taxon>Uroviricota</taxon>
        <taxon>Caudoviricetes</taxon>
    </lineage>
</organism>
<dbReference type="SUPFAM" id="SSF46955">
    <property type="entry name" value="Putative DNA-binding domain"/>
    <property type="match status" value="1"/>
</dbReference>
<dbReference type="Pfam" id="PF12728">
    <property type="entry name" value="HTH_17"/>
    <property type="match status" value="1"/>
</dbReference>
<dbReference type="GO" id="GO:0003677">
    <property type="term" value="F:DNA binding"/>
    <property type="evidence" value="ECO:0007669"/>
    <property type="project" value="InterPro"/>
</dbReference>
<dbReference type="EMBL" id="BK015784">
    <property type="protein sequence ID" value="DAE24791.1"/>
    <property type="molecule type" value="Genomic_DNA"/>
</dbReference>
<accession>A0A8S5QZW0</accession>